<name>A0A1J6KPE9_NICAT</name>
<reference evidence="2" key="1">
    <citation type="submission" date="2016-11" db="EMBL/GenBank/DDBJ databases">
        <title>The genome of Nicotiana attenuata.</title>
        <authorList>
            <person name="Xu S."/>
            <person name="Brockmoeller T."/>
            <person name="Gaquerel E."/>
            <person name="Navarro A."/>
            <person name="Kuhl H."/>
            <person name="Gase K."/>
            <person name="Ling Z."/>
            <person name="Zhou W."/>
            <person name="Kreitzer C."/>
            <person name="Stanke M."/>
            <person name="Tang H."/>
            <person name="Lyons E."/>
            <person name="Pandey P."/>
            <person name="Pandey S.P."/>
            <person name="Timmermann B."/>
            <person name="Baldwin I.T."/>
        </authorList>
    </citation>
    <scope>NUCLEOTIDE SEQUENCE [LARGE SCALE GENOMIC DNA]</scope>
    <source>
        <strain evidence="2">UT</strain>
    </source>
</reference>
<dbReference type="PANTHER" id="PTHR31286:SF164">
    <property type="entry name" value="ZINC FINGER, CCHC-TYPE"/>
    <property type="match status" value="1"/>
</dbReference>
<dbReference type="InterPro" id="IPR040256">
    <property type="entry name" value="At4g02000-like"/>
</dbReference>
<feature type="compositionally biased region" description="Polar residues" evidence="1">
    <location>
        <begin position="470"/>
        <end position="484"/>
    </location>
</feature>
<feature type="region of interest" description="Disordered" evidence="1">
    <location>
        <begin position="1"/>
        <end position="27"/>
    </location>
</feature>
<feature type="region of interest" description="Disordered" evidence="1">
    <location>
        <begin position="361"/>
        <end position="484"/>
    </location>
</feature>
<dbReference type="AlphaFoldDB" id="A0A1J6KPE9"/>
<accession>A0A1J6KPE9</accession>
<feature type="compositionally biased region" description="Acidic residues" evidence="1">
    <location>
        <begin position="390"/>
        <end position="410"/>
    </location>
</feature>
<evidence type="ECO:0000313" key="3">
    <source>
        <dbReference type="Proteomes" id="UP000187609"/>
    </source>
</evidence>
<organism evidence="2 3">
    <name type="scientific">Nicotiana attenuata</name>
    <name type="common">Coyote tobacco</name>
    <dbReference type="NCBI Taxonomy" id="49451"/>
    <lineage>
        <taxon>Eukaryota</taxon>
        <taxon>Viridiplantae</taxon>
        <taxon>Streptophyta</taxon>
        <taxon>Embryophyta</taxon>
        <taxon>Tracheophyta</taxon>
        <taxon>Spermatophyta</taxon>
        <taxon>Magnoliopsida</taxon>
        <taxon>eudicotyledons</taxon>
        <taxon>Gunneridae</taxon>
        <taxon>Pentapetalae</taxon>
        <taxon>asterids</taxon>
        <taxon>lamiids</taxon>
        <taxon>Solanales</taxon>
        <taxon>Solanaceae</taxon>
        <taxon>Nicotianoideae</taxon>
        <taxon>Nicotianeae</taxon>
        <taxon>Nicotiana</taxon>
    </lineage>
</organism>
<proteinExistence type="predicted"/>
<feature type="compositionally biased region" description="Polar residues" evidence="1">
    <location>
        <begin position="16"/>
        <end position="27"/>
    </location>
</feature>
<protein>
    <recommendedName>
        <fullName evidence="4">DUF4283 domain-containing protein</fullName>
    </recommendedName>
</protein>
<sequence length="484" mass="54028">MSQPIGLGGEHRNDPPTHSNNQIPSNTSYASTLAIPSRPLPLKPVLQFRPPELYKGKPAVYFTPREEEELASVCRLIIIGKFSHGRALIEDITGDFATRFSMRGTVQIGHYNAKHIFISFTDEDDFKNIYFRDNLIILVSPMRVWSALQRITSPIGTLLIVDKATDVKSRPNFSKVKVEVDLAVQLKESVWVGIKTADGVEGAGFSQKIEYDYVPGFCFNCRHQRHSNEQCLRQEDKESNDDGKKKVVVPIVPTTKTYDTRSGSVPNGAKVAMKIDQLANSIGEPSGTKVDVKEVEENTKEPVIQEPLHESPKVIQDMTCGGSRSSTQKPAGVSKGKLEPLGINLFVELRCEEVNAVKLGNNLKGGKYDQNQHESEEDSSEYESNHEEISDNEEEDEAYEECNLSDEDELIQAFDPKTTWHGPEGEDAIIKERNKLIMTGNLSPRRRKEKKIQKNKEVAKPSPGTRAKVKTNQTDGTSSIAFND</sequence>
<dbReference type="Proteomes" id="UP000187609">
    <property type="component" value="Unassembled WGS sequence"/>
</dbReference>
<keyword evidence="3" id="KW-1185">Reference proteome</keyword>
<dbReference type="EMBL" id="MJEQ01002688">
    <property type="protein sequence ID" value="OIT26736.1"/>
    <property type="molecule type" value="Genomic_DNA"/>
</dbReference>
<comment type="caution">
    <text evidence="2">The sequence shown here is derived from an EMBL/GenBank/DDBJ whole genome shotgun (WGS) entry which is preliminary data.</text>
</comment>
<dbReference type="Gramene" id="OIT26736">
    <property type="protein sequence ID" value="OIT26736"/>
    <property type="gene ID" value="A4A49_23984"/>
</dbReference>
<evidence type="ECO:0008006" key="4">
    <source>
        <dbReference type="Google" id="ProtNLM"/>
    </source>
</evidence>
<dbReference type="SMR" id="A0A1J6KPE9"/>
<evidence type="ECO:0000313" key="2">
    <source>
        <dbReference type="EMBL" id="OIT26736.1"/>
    </source>
</evidence>
<gene>
    <name evidence="2" type="ORF">A4A49_23984</name>
</gene>
<dbReference type="OMA" id="SEYESNH"/>
<evidence type="ECO:0000256" key="1">
    <source>
        <dbReference type="SAM" id="MobiDB-lite"/>
    </source>
</evidence>
<dbReference type="PANTHER" id="PTHR31286">
    <property type="entry name" value="GLYCINE-RICH CELL WALL STRUCTURAL PROTEIN 1.8-LIKE"/>
    <property type="match status" value="1"/>
</dbReference>